<dbReference type="AlphaFoldDB" id="A0A427BB07"/>
<keyword evidence="2" id="KW-0808">Transferase</keyword>
<dbReference type="InterPro" id="IPR050823">
    <property type="entry name" value="Plant_Ser_Thr_Prot_Kinase"/>
</dbReference>
<evidence type="ECO:0000313" key="8">
    <source>
        <dbReference type="EMBL" id="RRT85671.1"/>
    </source>
</evidence>
<dbReference type="Pfam" id="PF07714">
    <property type="entry name" value="PK_Tyr_Ser-Thr"/>
    <property type="match status" value="1"/>
</dbReference>
<evidence type="ECO:0000313" key="9">
    <source>
        <dbReference type="Proteomes" id="UP000287651"/>
    </source>
</evidence>
<dbReference type="PANTHER" id="PTHR45621">
    <property type="entry name" value="OS01G0588500 PROTEIN-RELATED"/>
    <property type="match status" value="1"/>
</dbReference>
<reference evidence="8 9" key="1">
    <citation type="journal article" date="2014" name="Agronomy (Basel)">
        <title>A Draft Genome Sequence for Ensete ventricosum, the Drought-Tolerant Tree Against Hunger.</title>
        <authorList>
            <person name="Harrison J."/>
            <person name="Moore K.A."/>
            <person name="Paszkiewicz K."/>
            <person name="Jones T."/>
            <person name="Grant M."/>
            <person name="Ambacheew D."/>
            <person name="Muzemil S."/>
            <person name="Studholme D.J."/>
        </authorList>
    </citation>
    <scope>NUCLEOTIDE SEQUENCE [LARGE SCALE GENOMIC DNA]</scope>
</reference>
<sequence>MAPVLRRVHSRVLLRFSMSTSVELPSAPAVLWAVVAVIGHRLAGRIRLCLHCPPPPPPPCDSSAYCSPQLRSFSKMAKSPWKSFLMSCWGKGVESSAARCRELRSSEMPGVSDSFRAPFSPEDLSLTLAGSNLLAFTIAELKAVTRNFSMTNFVGSGGFGPVYKGYVDEKLRPGLKAQYVAVKSLDLDGSQGHREWLAEVIFLGQLRHPNLVKLVGYCCEDEHRMLVYEFMPRGSLENHLFKSKSNLLFDSLGAAKGLAFLHEAEKPVIYRDFKASNVLLESVEDYRGCFGVVLLELLTGRRCVDKNRPNRQKNLVDWARPYLNNPDKLSRVMDPSLDGLYSTKGAQRAAAIAHKCLSHTPKSRPDMRSVVESLEPLLSLNDVPVGPFVYVAPTERVGEKKEKEMEEKKTETETAEKNHHNRDERHKQRFPNSVIHSEITLHRDGNNLYRNSHVRRSVRQNQERGA</sequence>
<proteinExistence type="predicted"/>
<feature type="region of interest" description="Disordered" evidence="6">
    <location>
        <begin position="398"/>
        <end position="466"/>
    </location>
</feature>
<evidence type="ECO:0000256" key="6">
    <source>
        <dbReference type="SAM" id="MobiDB-lite"/>
    </source>
</evidence>
<keyword evidence="4" id="KW-0418">Kinase</keyword>
<dbReference type="GO" id="GO:0005524">
    <property type="term" value="F:ATP binding"/>
    <property type="evidence" value="ECO:0007669"/>
    <property type="project" value="UniProtKB-KW"/>
</dbReference>
<dbReference type="Gene3D" id="3.30.200.20">
    <property type="entry name" value="Phosphorylase Kinase, domain 1"/>
    <property type="match status" value="1"/>
</dbReference>
<keyword evidence="5" id="KW-0067">ATP-binding</keyword>
<evidence type="ECO:0000256" key="1">
    <source>
        <dbReference type="ARBA" id="ARBA00012513"/>
    </source>
</evidence>
<dbReference type="FunFam" id="3.30.200.20:FF:000228">
    <property type="entry name" value="Serine/threonine-protein kinase BIK1"/>
    <property type="match status" value="1"/>
</dbReference>
<dbReference type="InterPro" id="IPR000719">
    <property type="entry name" value="Prot_kinase_dom"/>
</dbReference>
<dbReference type="PROSITE" id="PS00108">
    <property type="entry name" value="PROTEIN_KINASE_ST"/>
    <property type="match status" value="1"/>
</dbReference>
<dbReference type="EC" id="2.7.11.1" evidence="1"/>
<evidence type="ECO:0000259" key="7">
    <source>
        <dbReference type="PROSITE" id="PS50011"/>
    </source>
</evidence>
<dbReference type="GO" id="GO:0004674">
    <property type="term" value="F:protein serine/threonine kinase activity"/>
    <property type="evidence" value="ECO:0007669"/>
    <property type="project" value="UniProtKB-EC"/>
</dbReference>
<comment type="caution">
    <text evidence="8">The sequence shown here is derived from an EMBL/GenBank/DDBJ whole genome shotgun (WGS) entry which is preliminary data.</text>
</comment>
<evidence type="ECO:0000256" key="2">
    <source>
        <dbReference type="ARBA" id="ARBA00022679"/>
    </source>
</evidence>
<dbReference type="InterPro" id="IPR011009">
    <property type="entry name" value="Kinase-like_dom_sf"/>
</dbReference>
<evidence type="ECO:0000256" key="4">
    <source>
        <dbReference type="ARBA" id="ARBA00022777"/>
    </source>
</evidence>
<feature type="compositionally biased region" description="Basic and acidic residues" evidence="6">
    <location>
        <begin position="398"/>
        <end position="426"/>
    </location>
</feature>
<dbReference type="PROSITE" id="PS50011">
    <property type="entry name" value="PROTEIN_KINASE_DOM"/>
    <property type="match status" value="1"/>
</dbReference>
<dbReference type="SUPFAM" id="SSF56112">
    <property type="entry name" value="Protein kinase-like (PK-like)"/>
    <property type="match status" value="1"/>
</dbReference>
<protein>
    <recommendedName>
        <fullName evidence="1">non-specific serine/threonine protein kinase</fullName>
        <ecNumber evidence="1">2.7.11.1</ecNumber>
    </recommendedName>
</protein>
<accession>A0A427BB07</accession>
<name>A0A427BB07_ENSVE</name>
<keyword evidence="3" id="KW-0547">Nucleotide-binding</keyword>
<dbReference type="InterPro" id="IPR001245">
    <property type="entry name" value="Ser-Thr/Tyr_kinase_cat_dom"/>
</dbReference>
<dbReference type="EMBL" id="AMZH03000078">
    <property type="protein sequence ID" value="RRT85671.1"/>
    <property type="molecule type" value="Genomic_DNA"/>
</dbReference>
<dbReference type="Proteomes" id="UP000287651">
    <property type="component" value="Unassembled WGS sequence"/>
</dbReference>
<dbReference type="Gene3D" id="1.10.510.10">
    <property type="entry name" value="Transferase(Phosphotransferase) domain 1"/>
    <property type="match status" value="2"/>
</dbReference>
<gene>
    <name evidence="8" type="ORF">B296_00005748</name>
</gene>
<evidence type="ECO:0000256" key="5">
    <source>
        <dbReference type="ARBA" id="ARBA00022840"/>
    </source>
</evidence>
<evidence type="ECO:0000256" key="3">
    <source>
        <dbReference type="ARBA" id="ARBA00022741"/>
    </source>
</evidence>
<dbReference type="InterPro" id="IPR008271">
    <property type="entry name" value="Ser/Thr_kinase_AS"/>
</dbReference>
<feature type="domain" description="Protein kinase" evidence="7">
    <location>
        <begin position="148"/>
        <end position="466"/>
    </location>
</feature>
<organism evidence="8 9">
    <name type="scientific">Ensete ventricosum</name>
    <name type="common">Abyssinian banana</name>
    <name type="synonym">Musa ensete</name>
    <dbReference type="NCBI Taxonomy" id="4639"/>
    <lineage>
        <taxon>Eukaryota</taxon>
        <taxon>Viridiplantae</taxon>
        <taxon>Streptophyta</taxon>
        <taxon>Embryophyta</taxon>
        <taxon>Tracheophyta</taxon>
        <taxon>Spermatophyta</taxon>
        <taxon>Magnoliopsida</taxon>
        <taxon>Liliopsida</taxon>
        <taxon>Zingiberales</taxon>
        <taxon>Musaceae</taxon>
        <taxon>Ensete</taxon>
    </lineage>
</organism>